<gene>
    <name evidence="2" type="ORF">DYBT9275_06102</name>
</gene>
<name>A0A916JK03_9BACT</name>
<feature type="transmembrane region" description="Helical" evidence="1">
    <location>
        <begin position="93"/>
        <end position="111"/>
    </location>
</feature>
<keyword evidence="3" id="KW-1185">Reference proteome</keyword>
<dbReference type="AlphaFoldDB" id="A0A916JK03"/>
<keyword evidence="1" id="KW-0472">Membrane</keyword>
<evidence type="ECO:0000313" key="2">
    <source>
        <dbReference type="EMBL" id="CAG5018928.1"/>
    </source>
</evidence>
<evidence type="ECO:0000313" key="3">
    <source>
        <dbReference type="Proteomes" id="UP000680038"/>
    </source>
</evidence>
<evidence type="ECO:0000256" key="1">
    <source>
        <dbReference type="SAM" id="Phobius"/>
    </source>
</evidence>
<feature type="transmembrane region" description="Helical" evidence="1">
    <location>
        <begin position="12"/>
        <end position="33"/>
    </location>
</feature>
<dbReference type="EMBL" id="CAJRAF010000004">
    <property type="protein sequence ID" value="CAG5018928.1"/>
    <property type="molecule type" value="Genomic_DNA"/>
</dbReference>
<dbReference type="RefSeq" id="WP_215242387.1">
    <property type="nucleotide sequence ID" value="NZ_CAJRAF010000004.1"/>
</dbReference>
<comment type="caution">
    <text evidence="2">The sequence shown here is derived from an EMBL/GenBank/DDBJ whole genome shotgun (WGS) entry which is preliminary data.</text>
</comment>
<reference evidence="2" key="1">
    <citation type="submission" date="2021-04" db="EMBL/GenBank/DDBJ databases">
        <authorList>
            <person name="Rodrigo-Torres L."/>
            <person name="Arahal R. D."/>
            <person name="Lucena T."/>
        </authorList>
    </citation>
    <scope>NUCLEOTIDE SEQUENCE</scope>
    <source>
        <strain evidence="2">CECT 9275</strain>
    </source>
</reference>
<sequence>MHNAGKLKVVKVVHTLIWIFFNIVIFYMLYAVVMNKFDKWLWIGYAFCLAEGIVLLIFRFTCPLTLVARRYSDSTRNNFDIYLPDWLAKYTKLIYTSILAVIIIITIYQLLK</sequence>
<dbReference type="Proteomes" id="UP000680038">
    <property type="component" value="Unassembled WGS sequence"/>
</dbReference>
<keyword evidence="1" id="KW-1133">Transmembrane helix</keyword>
<protein>
    <submittedName>
        <fullName evidence="2">Uncharacterized protein</fullName>
    </submittedName>
</protein>
<feature type="transmembrane region" description="Helical" evidence="1">
    <location>
        <begin position="40"/>
        <end position="60"/>
    </location>
</feature>
<proteinExistence type="predicted"/>
<organism evidence="2 3">
    <name type="scientific">Dyadobacter helix</name>
    <dbReference type="NCBI Taxonomy" id="2822344"/>
    <lineage>
        <taxon>Bacteria</taxon>
        <taxon>Pseudomonadati</taxon>
        <taxon>Bacteroidota</taxon>
        <taxon>Cytophagia</taxon>
        <taxon>Cytophagales</taxon>
        <taxon>Spirosomataceae</taxon>
        <taxon>Dyadobacter</taxon>
    </lineage>
</organism>
<keyword evidence="1" id="KW-0812">Transmembrane</keyword>
<accession>A0A916JK03</accession>